<organism evidence="1 3">
    <name type="scientific">Granulicella cerasi</name>
    <dbReference type="NCBI Taxonomy" id="741063"/>
    <lineage>
        <taxon>Bacteria</taxon>
        <taxon>Pseudomonadati</taxon>
        <taxon>Acidobacteriota</taxon>
        <taxon>Terriglobia</taxon>
        <taxon>Terriglobales</taxon>
        <taxon>Acidobacteriaceae</taxon>
        <taxon>Granulicella</taxon>
    </lineage>
</organism>
<evidence type="ECO:0000313" key="1">
    <source>
        <dbReference type="EMBL" id="MFC6644035.1"/>
    </source>
</evidence>
<dbReference type="Proteomes" id="UP001596391">
    <property type="component" value="Unassembled WGS sequence"/>
</dbReference>
<reference evidence="3" key="2">
    <citation type="journal article" date="2019" name="Int. J. Syst. Evol. Microbiol.">
        <title>The Global Catalogue of Microorganisms (GCM) 10K type strain sequencing project: providing services to taxonomists for standard genome sequencing and annotation.</title>
        <authorList>
            <consortium name="The Broad Institute Genomics Platform"/>
            <consortium name="The Broad Institute Genome Sequencing Center for Infectious Disease"/>
            <person name="Wu L."/>
            <person name="Ma J."/>
        </authorList>
    </citation>
    <scope>NUCLEOTIDE SEQUENCE [LARGE SCALE GENOMIC DNA]</scope>
    <source>
        <strain evidence="3">CGMCC 1.16026</strain>
    </source>
</reference>
<keyword evidence="3" id="KW-1185">Reference proteome</keyword>
<gene>
    <name evidence="1" type="ORF">ACFQBQ_00170</name>
    <name evidence="2" type="ORF">ACFQBQ_18530</name>
</gene>
<dbReference type="EMBL" id="JBHSWI010000001">
    <property type="protein sequence ID" value="MFC6647526.1"/>
    <property type="molecule type" value="Genomic_DNA"/>
</dbReference>
<sequence length="203" mass="22885">MLAEWNAECGDDAPTVMVPWSDAETGLHWVNLRDEPYDIAEITEAEHFPALGRALRSLNATRSPLLTSKCDAWMLDAEDLDALRIELDLDETASTEGVQGYIDILWRERPLFASAHQQQDRLDRIVRRAQRLEHPQSKLELILRPALYHVEGALEGYAVTLYVTAAGADVDSALREWELALEDVIAMLRTREFEVARGSATID</sequence>
<dbReference type="RefSeq" id="WP_263370579.1">
    <property type="nucleotide sequence ID" value="NZ_JAGSYD010000002.1"/>
</dbReference>
<evidence type="ECO:0000313" key="2">
    <source>
        <dbReference type="EMBL" id="MFC6647526.1"/>
    </source>
</evidence>
<evidence type="ECO:0000313" key="3">
    <source>
        <dbReference type="Proteomes" id="UP001596391"/>
    </source>
</evidence>
<accession>A0ABW1Z386</accession>
<name>A0ABW1Z386_9BACT</name>
<proteinExistence type="predicted"/>
<protein>
    <submittedName>
        <fullName evidence="1">Uncharacterized protein</fullName>
    </submittedName>
</protein>
<dbReference type="EMBL" id="JBHSWI010000001">
    <property type="protein sequence ID" value="MFC6644035.1"/>
    <property type="molecule type" value="Genomic_DNA"/>
</dbReference>
<comment type="caution">
    <text evidence="1">The sequence shown here is derived from an EMBL/GenBank/DDBJ whole genome shotgun (WGS) entry which is preliminary data.</text>
</comment>
<reference evidence="1" key="1">
    <citation type="journal article" date="2014" name="Int. J. Syst. Evol. Microbiol.">
        <title>Complete genome of a new Firmicutes species belonging to the dominant human colonic microbiota ('Ruminococcus bicirculans') reveals two chromosomes and a selective capacity to utilize plant glucans.</title>
        <authorList>
            <consortium name="NISC Comparative Sequencing Program"/>
            <person name="Wegmann U."/>
            <person name="Louis P."/>
            <person name="Goesmann A."/>
            <person name="Henrissat B."/>
            <person name="Duncan S.H."/>
            <person name="Flint H.J."/>
        </authorList>
    </citation>
    <scope>NUCLEOTIDE SEQUENCE</scope>
    <source>
        <strain evidence="1">NBRC 107139</strain>
    </source>
</reference>
<reference evidence="1" key="3">
    <citation type="submission" date="2024-09" db="EMBL/GenBank/DDBJ databases">
        <authorList>
            <person name="Sun Q."/>
            <person name="Mori K."/>
        </authorList>
    </citation>
    <scope>NUCLEOTIDE SEQUENCE</scope>
    <source>
        <strain evidence="1">NBRC 107139</strain>
    </source>
</reference>